<evidence type="ECO:0000313" key="1">
    <source>
        <dbReference type="EMBL" id="ORZ22547.1"/>
    </source>
</evidence>
<name>A0A1X2IUU4_9FUNG</name>
<evidence type="ECO:0000313" key="2">
    <source>
        <dbReference type="Proteomes" id="UP000193560"/>
    </source>
</evidence>
<reference evidence="1 2" key="1">
    <citation type="submission" date="2016-07" db="EMBL/GenBank/DDBJ databases">
        <title>Pervasive Adenine N6-methylation of Active Genes in Fungi.</title>
        <authorList>
            <consortium name="DOE Joint Genome Institute"/>
            <person name="Mondo S.J."/>
            <person name="Dannebaum R.O."/>
            <person name="Kuo R.C."/>
            <person name="Labutti K."/>
            <person name="Haridas S."/>
            <person name="Kuo A."/>
            <person name="Salamov A."/>
            <person name="Ahrendt S.R."/>
            <person name="Lipzen A."/>
            <person name="Sullivan W."/>
            <person name="Andreopoulos W.B."/>
            <person name="Clum A."/>
            <person name="Lindquist E."/>
            <person name="Daum C."/>
            <person name="Ramamoorthy G.K."/>
            <person name="Gryganskyi A."/>
            <person name="Culley D."/>
            <person name="Magnuson J.K."/>
            <person name="James T.Y."/>
            <person name="O'Malley M.A."/>
            <person name="Stajich J.E."/>
            <person name="Spatafora J.W."/>
            <person name="Visel A."/>
            <person name="Grigoriev I.V."/>
        </authorList>
    </citation>
    <scope>NUCLEOTIDE SEQUENCE [LARGE SCALE GENOMIC DNA]</scope>
    <source>
        <strain evidence="1 2">NRRL 1336</strain>
    </source>
</reference>
<sequence length="164" mass="18421">MDLGISIAGLVTTRTPSTNDTTDTVSHFTNRQRMDEETLFLYKMWTSWNTDTENNADELNLVPLPLLLMEISPDGETDDRIGGSDGPPELTFCYKHLQIESKLVVDGDVIDVGTADKRQQGRQFIKNIITFILVINIDLVRKQQQQSCIHASICTKPVPLEKSV</sequence>
<protein>
    <submittedName>
        <fullName evidence="1">Uncharacterized protein</fullName>
    </submittedName>
</protein>
<organism evidence="1 2">
    <name type="scientific">Absidia repens</name>
    <dbReference type="NCBI Taxonomy" id="90262"/>
    <lineage>
        <taxon>Eukaryota</taxon>
        <taxon>Fungi</taxon>
        <taxon>Fungi incertae sedis</taxon>
        <taxon>Mucoromycota</taxon>
        <taxon>Mucoromycotina</taxon>
        <taxon>Mucoromycetes</taxon>
        <taxon>Mucorales</taxon>
        <taxon>Cunninghamellaceae</taxon>
        <taxon>Absidia</taxon>
    </lineage>
</organism>
<dbReference type="Proteomes" id="UP000193560">
    <property type="component" value="Unassembled WGS sequence"/>
</dbReference>
<accession>A0A1X2IUU4</accession>
<comment type="caution">
    <text evidence="1">The sequence shown here is derived from an EMBL/GenBank/DDBJ whole genome shotgun (WGS) entry which is preliminary data.</text>
</comment>
<gene>
    <name evidence="1" type="ORF">BCR42DRAFT_433868</name>
</gene>
<keyword evidence="2" id="KW-1185">Reference proteome</keyword>
<dbReference type="EMBL" id="MCGE01000004">
    <property type="protein sequence ID" value="ORZ22547.1"/>
    <property type="molecule type" value="Genomic_DNA"/>
</dbReference>
<dbReference type="AlphaFoldDB" id="A0A1X2IUU4"/>
<proteinExistence type="predicted"/>